<dbReference type="SFLD" id="SFLDS00029">
    <property type="entry name" value="Radical_SAM"/>
    <property type="match status" value="1"/>
</dbReference>
<dbReference type="CDD" id="cd01335">
    <property type="entry name" value="Radical_SAM"/>
    <property type="match status" value="1"/>
</dbReference>
<dbReference type="Proteomes" id="UP000217944">
    <property type="component" value="Unassembled WGS sequence"/>
</dbReference>
<dbReference type="SFLD" id="SFLDG01094">
    <property type="entry name" value="Uncharacterised_Radical_SAM_Su"/>
    <property type="match status" value="1"/>
</dbReference>
<keyword evidence="4" id="KW-0408">Iron</keyword>
<dbReference type="InterPro" id="IPR050377">
    <property type="entry name" value="Radical_SAM_PqqE_MftC-like"/>
</dbReference>
<evidence type="ECO:0000256" key="5">
    <source>
        <dbReference type="ARBA" id="ARBA00023014"/>
    </source>
</evidence>
<dbReference type="GO" id="GO:0046872">
    <property type="term" value="F:metal ion binding"/>
    <property type="evidence" value="ECO:0007669"/>
    <property type="project" value="UniProtKB-KW"/>
</dbReference>
<dbReference type="AlphaFoldDB" id="A0A292YBR1"/>
<dbReference type="SFLD" id="SFLDG01067">
    <property type="entry name" value="SPASM/twitch_domain_containing"/>
    <property type="match status" value="1"/>
</dbReference>
<proteinExistence type="predicted"/>
<dbReference type="InterPro" id="IPR012840">
    <property type="entry name" value="NrdG2"/>
</dbReference>
<feature type="domain" description="Radical SAM core" evidence="6">
    <location>
        <begin position="15"/>
        <end position="225"/>
    </location>
</feature>
<dbReference type="SUPFAM" id="SSF102114">
    <property type="entry name" value="Radical SAM enzymes"/>
    <property type="match status" value="1"/>
</dbReference>
<evidence type="ECO:0000256" key="2">
    <source>
        <dbReference type="ARBA" id="ARBA00022691"/>
    </source>
</evidence>
<dbReference type="GO" id="GO:0051536">
    <property type="term" value="F:iron-sulfur cluster binding"/>
    <property type="evidence" value="ECO:0007669"/>
    <property type="project" value="UniProtKB-KW"/>
</dbReference>
<keyword evidence="8" id="KW-1185">Reference proteome</keyword>
<dbReference type="GO" id="GO:0043365">
    <property type="term" value="F:[formate-C-acetyltransferase]-activating enzyme activity"/>
    <property type="evidence" value="ECO:0007669"/>
    <property type="project" value="UniProtKB-EC"/>
</dbReference>
<reference evidence="7 8" key="1">
    <citation type="journal article" date="2017" name="Syst. Appl. Microbiol.">
        <title>Lebetimonas natsushimae sp. nov., a novel strictly anaerobic, moderately thermophilic chemoautotroph isolated from a deep-sea hydrothermal vent polychaete nest in the Mid-Okinawa Trough.</title>
        <authorList>
            <person name="Nagata R."/>
            <person name="Takaki Y."/>
            <person name="Tame A."/>
            <person name="Nunoura T."/>
            <person name="Muto H."/>
            <person name="Mino S."/>
            <person name="Sawayama S."/>
            <person name="Takai K."/>
            <person name="Nakagawa S."/>
        </authorList>
    </citation>
    <scope>NUCLEOTIDE SEQUENCE [LARGE SCALE GENOMIC DNA]</scope>
    <source>
        <strain evidence="7 8">HS1857</strain>
    </source>
</reference>
<sequence length="225" mass="26155">MNGIYSIQKFSSLDFPGRLCAILWFSGCNMRCPYCYNKDVVFGKKQIEEDEVIDFLKTRTGLLDGVTFTGGCPTLYPNLINFSKKIKDMGFEIKLDTNGINFEILKEMKDKNLVDYIALDFKAPPEKFEQITKNRHYEKFESTLEMLINSNIEFEVRTTVHTDLLDENDINKIITILKNKGYKGTYYLQNFFETDKETIGNIGPQKRKLDLSLLDNSIPLEFRNF</sequence>
<dbReference type="PROSITE" id="PS51918">
    <property type="entry name" value="RADICAL_SAM"/>
    <property type="match status" value="1"/>
</dbReference>
<comment type="cofactor">
    <cofactor evidence="1">
        <name>[4Fe-4S] cluster</name>
        <dbReference type="ChEBI" id="CHEBI:49883"/>
    </cofactor>
</comment>
<dbReference type="PANTHER" id="PTHR11228">
    <property type="entry name" value="RADICAL SAM DOMAIN PROTEIN"/>
    <property type="match status" value="1"/>
</dbReference>
<dbReference type="InterPro" id="IPR013785">
    <property type="entry name" value="Aldolase_TIM"/>
</dbReference>
<dbReference type="Pfam" id="PF04055">
    <property type="entry name" value="Radical_SAM"/>
    <property type="match status" value="1"/>
</dbReference>
<dbReference type="OrthoDB" id="9782387at2"/>
<keyword evidence="5" id="KW-0411">Iron-sulfur</keyword>
<dbReference type="Gene3D" id="3.20.20.70">
    <property type="entry name" value="Aldolase class I"/>
    <property type="match status" value="1"/>
</dbReference>
<accession>A0A292YBR1</accession>
<dbReference type="GO" id="GO:0016829">
    <property type="term" value="F:lyase activity"/>
    <property type="evidence" value="ECO:0007669"/>
    <property type="project" value="UniProtKB-KW"/>
</dbReference>
<evidence type="ECO:0000313" key="8">
    <source>
        <dbReference type="Proteomes" id="UP000217944"/>
    </source>
</evidence>
<keyword evidence="7" id="KW-0456">Lyase</keyword>
<dbReference type="InterPro" id="IPR007197">
    <property type="entry name" value="rSAM"/>
</dbReference>
<keyword evidence="7" id="KW-0670">Pyruvate</keyword>
<protein>
    <submittedName>
        <fullName evidence="7">Pyruvate formate lyase activating enzyme</fullName>
        <ecNumber evidence="7">1.97.1.4</ecNumber>
    </submittedName>
</protein>
<dbReference type="RefSeq" id="WP_096257946.1">
    <property type="nucleotide sequence ID" value="NZ_BDME01000001.1"/>
</dbReference>
<evidence type="ECO:0000256" key="4">
    <source>
        <dbReference type="ARBA" id="ARBA00023004"/>
    </source>
</evidence>
<dbReference type="EMBL" id="BDME01000001">
    <property type="protein sequence ID" value="GAX86774.1"/>
    <property type="molecule type" value="Genomic_DNA"/>
</dbReference>
<gene>
    <name evidence="7" type="ORF">LNAT_P0069</name>
</gene>
<keyword evidence="3" id="KW-0479">Metal-binding</keyword>
<keyword evidence="7" id="KW-0560">Oxidoreductase</keyword>
<dbReference type="EC" id="1.97.1.4" evidence="7"/>
<evidence type="ECO:0000313" key="7">
    <source>
        <dbReference type="EMBL" id="GAX86774.1"/>
    </source>
</evidence>
<organism evidence="7 8">
    <name type="scientific">Lebetimonas natsushimae</name>
    <dbReference type="NCBI Taxonomy" id="1936991"/>
    <lineage>
        <taxon>Bacteria</taxon>
        <taxon>Pseudomonadati</taxon>
        <taxon>Campylobacterota</taxon>
        <taxon>Epsilonproteobacteria</taxon>
        <taxon>Nautiliales</taxon>
        <taxon>Nautiliaceae</taxon>
        <taxon>Lebetimonas</taxon>
    </lineage>
</organism>
<evidence type="ECO:0000259" key="6">
    <source>
        <dbReference type="PROSITE" id="PS51918"/>
    </source>
</evidence>
<keyword evidence="2" id="KW-0949">S-adenosyl-L-methionine</keyword>
<name>A0A292YBR1_9BACT</name>
<dbReference type="InterPro" id="IPR058240">
    <property type="entry name" value="rSAM_sf"/>
</dbReference>
<dbReference type="PANTHER" id="PTHR11228:SF27">
    <property type="entry name" value="GLYCYL-RADICAL ENZYME ACTIVATING ENZYME MJ1227-RELATED"/>
    <property type="match status" value="1"/>
</dbReference>
<comment type="caution">
    <text evidence="7">The sequence shown here is derived from an EMBL/GenBank/DDBJ whole genome shotgun (WGS) entry which is preliminary data.</text>
</comment>
<evidence type="ECO:0000256" key="3">
    <source>
        <dbReference type="ARBA" id="ARBA00022723"/>
    </source>
</evidence>
<evidence type="ECO:0000256" key="1">
    <source>
        <dbReference type="ARBA" id="ARBA00001966"/>
    </source>
</evidence>
<dbReference type="NCBIfam" id="TIGR02495">
    <property type="entry name" value="NrdG2"/>
    <property type="match status" value="1"/>
</dbReference>